<feature type="transmembrane region" description="Helical" evidence="6">
    <location>
        <begin position="976"/>
        <end position="997"/>
    </location>
</feature>
<feature type="transmembrane region" description="Helical" evidence="6">
    <location>
        <begin position="515"/>
        <end position="536"/>
    </location>
</feature>
<feature type="transmembrane region" description="Helical" evidence="6">
    <location>
        <begin position="639"/>
        <end position="661"/>
    </location>
</feature>
<keyword evidence="4 6" id="KW-1133">Transmembrane helix</keyword>
<feature type="transmembrane region" description="Helical" evidence="6">
    <location>
        <begin position="111"/>
        <end position="133"/>
    </location>
</feature>
<feature type="transmembrane region" description="Helical" evidence="6">
    <location>
        <begin position="424"/>
        <end position="445"/>
    </location>
</feature>
<dbReference type="AlphaFoldDB" id="A0A2G5TC77"/>
<feature type="transmembrane region" description="Helical" evidence="6">
    <location>
        <begin position="390"/>
        <end position="412"/>
    </location>
</feature>
<dbReference type="OrthoDB" id="5847711at2759"/>
<comment type="similarity">
    <text evidence="2 6">Belongs to the nematode receptor-like protein srg family.</text>
</comment>
<evidence type="ECO:0000256" key="2">
    <source>
        <dbReference type="ARBA" id="ARBA00005692"/>
    </source>
</evidence>
<evidence type="ECO:0000313" key="8">
    <source>
        <dbReference type="Proteomes" id="UP000230233"/>
    </source>
</evidence>
<dbReference type="EMBL" id="PDUG01000005">
    <property type="protein sequence ID" value="PIC24858.1"/>
    <property type="molecule type" value="Genomic_DNA"/>
</dbReference>
<proteinExistence type="inferred from homology"/>
<feature type="transmembrane region" description="Helical" evidence="6">
    <location>
        <begin position="465"/>
        <end position="494"/>
    </location>
</feature>
<dbReference type="InterPro" id="IPR000609">
    <property type="entry name" value="7TM_GPCR_serpentine_rcpt_Srg"/>
</dbReference>
<feature type="transmembrane region" description="Helical" evidence="6">
    <location>
        <begin position="598"/>
        <end position="619"/>
    </location>
</feature>
<evidence type="ECO:0000256" key="4">
    <source>
        <dbReference type="ARBA" id="ARBA00022989"/>
    </source>
</evidence>
<gene>
    <name evidence="7" type="primary">Cnig_chr_V.g18012</name>
    <name evidence="7" type="ORF">B9Z55_018012</name>
</gene>
<evidence type="ECO:0000256" key="3">
    <source>
        <dbReference type="ARBA" id="ARBA00022692"/>
    </source>
</evidence>
<feature type="transmembrane region" description="Helical" evidence="6">
    <location>
        <begin position="942"/>
        <end position="964"/>
    </location>
</feature>
<dbReference type="Pfam" id="PF02118">
    <property type="entry name" value="Srg"/>
    <property type="match status" value="3"/>
</dbReference>
<dbReference type="PANTHER" id="PTHR31114">
    <property type="entry name" value="SERPENTINE RECEPTOR CLASS GAMMA"/>
    <property type="match status" value="1"/>
</dbReference>
<dbReference type="GO" id="GO:0007606">
    <property type="term" value="P:sensory perception of chemical stimulus"/>
    <property type="evidence" value="ECO:0007669"/>
    <property type="project" value="UniProtKB-UniRule"/>
</dbReference>
<dbReference type="PANTHER" id="PTHR31114:SF3">
    <property type="entry name" value="SERPENTINE RECEPTOR CLASS GAMMA-RELATED"/>
    <property type="match status" value="1"/>
</dbReference>
<feature type="transmembrane region" description="Helical" evidence="6">
    <location>
        <begin position="184"/>
        <end position="207"/>
    </location>
</feature>
<dbReference type="Proteomes" id="UP000230233">
    <property type="component" value="Chromosome V"/>
</dbReference>
<evidence type="ECO:0000256" key="6">
    <source>
        <dbReference type="RuleBase" id="RU280813"/>
    </source>
</evidence>
<feature type="transmembrane region" description="Helical" evidence="6">
    <location>
        <begin position="20"/>
        <end position="44"/>
    </location>
</feature>
<accession>A0A2G5TC77</accession>
<evidence type="ECO:0000256" key="5">
    <source>
        <dbReference type="ARBA" id="ARBA00023136"/>
    </source>
</evidence>
<dbReference type="InterPro" id="IPR052880">
    <property type="entry name" value="NRL-Serpentine_Class_Gamma"/>
</dbReference>
<organism evidence="7 8">
    <name type="scientific">Caenorhabditis nigoni</name>
    <dbReference type="NCBI Taxonomy" id="1611254"/>
    <lineage>
        <taxon>Eukaryota</taxon>
        <taxon>Metazoa</taxon>
        <taxon>Ecdysozoa</taxon>
        <taxon>Nematoda</taxon>
        <taxon>Chromadorea</taxon>
        <taxon>Rhabditida</taxon>
        <taxon>Rhabditina</taxon>
        <taxon>Rhabditomorpha</taxon>
        <taxon>Rhabditoidea</taxon>
        <taxon>Rhabditidae</taxon>
        <taxon>Peloderinae</taxon>
        <taxon>Caenorhabditis</taxon>
    </lineage>
</organism>
<keyword evidence="5 6" id="KW-0472">Membrane</keyword>
<sequence>MENFTVFMENVTVDSTTEILTYIQLSYGVPSFIQMVLYFFIILFGKKYKKSSFYRLVLFDLCTNIFVYANTWIAIRLEMHPSMIFILKAVEYYIPGLLTALKYFPYWFFHMHFWTAALLTIHRMTSIAFPYAYENFWNRYFWGVVLLCCVYSHAPKYLWTAWLYQVNIWNGQLVCVNFPGTLKAAINVVAAFSVTYFCLNLALGLSCARMASRKIEATSSKSNIKKKLNRIALTYSVVYTAEVIWSVLNAANGFWNFLPAFFVKLNTNLLVFASDLNFRKLKMSNVSNILNMEAVKADSTVETLTTIQLSYGLPSLMLMISFLVLMGCSKMYSNSFYRLVQLDLLTNILLYFNTWLGIRVEMHPAAVPFLKFIEATIPGLLNWFKYLTWWFMHIQFLCAAILNVHRISSIFFPSKYEKFWTRYYALFGFSFFIYSFLPTLFWFGFANEVSIINGTLSKKRNTETIVKATNVTAVFSVIYFVVILVLGLSTSILVKSKVKAIGSASHENIGRKLTRIALTYCFVYTGILMWSVITALNSKLNFLPTFIVGINQNLLVFSSDLNILCYLNTWIAIRLELFSACVPFLKALEETCPGLQTMFRYFTNYFMHYQFLSASYMSVHRIMVMKGEIRGKSFWRRCLLVFICFATIYSCSPNLIFYRGFPTKVAIVNGVLSKVRNMEMYNTVLDVTAILSVIYMVIMIGLGVKSVQLVKEFAKYASAGSIAKTLTRVTAAYGFLYCGILAWSVLTSIDNNFPFFPDFVRSKNTILLAFSSDANMLFWISSWFVVRSLDFPSGIEFIKAMENSIPGIFDISGFFVLVFYHMQFCSAASMSVHRISSILFFSKYERFWSRFYLLVYLCFAIYSCIPQFLGPAMTLKVVNNTACLYIDHELYFISVRNFAILTVIYFCLIFGLAITVACTACKKLQDTIAADQGVSRKLTKIAMTYGYVYSGLLIWTGGHMSQYIFNVPQEVIEIGYSLMSLAMDMMTLSLPYILLIFDTNIKQDLRHPRQSSASAANAVAPSLST</sequence>
<name>A0A2G5TC77_9PELO</name>
<keyword evidence="8" id="KW-1185">Reference proteome</keyword>
<comment type="caution">
    <text evidence="7">The sequence shown here is derived from an EMBL/GenBank/DDBJ whole genome shotgun (WGS) entry which is preliminary data.</text>
</comment>
<comment type="subcellular location">
    <subcellularLocation>
        <location evidence="1">Membrane</location>
        <topology evidence="1">Multi-pass membrane protein</topology>
    </subcellularLocation>
</comment>
<dbReference type="GO" id="GO:0016020">
    <property type="term" value="C:membrane"/>
    <property type="evidence" value="ECO:0007669"/>
    <property type="project" value="UniProtKB-SubCell"/>
</dbReference>
<evidence type="ECO:0000313" key="7">
    <source>
        <dbReference type="EMBL" id="PIC24858.1"/>
    </source>
</evidence>
<reference evidence="8" key="1">
    <citation type="submission" date="2017-10" db="EMBL/GenBank/DDBJ databases">
        <title>Rapid genome shrinkage in a self-fertile nematode reveals novel sperm competition proteins.</title>
        <authorList>
            <person name="Yin D."/>
            <person name="Schwarz E.M."/>
            <person name="Thomas C.G."/>
            <person name="Felde R.L."/>
            <person name="Korf I.F."/>
            <person name="Cutter A.D."/>
            <person name="Schartner C.M."/>
            <person name="Ralston E.J."/>
            <person name="Meyer B.J."/>
            <person name="Haag E.S."/>
        </authorList>
    </citation>
    <scope>NUCLEOTIDE SEQUENCE [LARGE SCALE GENOMIC DNA]</scope>
    <source>
        <strain evidence="8">JU1422</strain>
    </source>
</reference>
<feature type="transmembrane region" description="Helical" evidence="6">
    <location>
        <begin position="898"/>
        <end position="921"/>
    </location>
</feature>
<keyword evidence="3 6" id="KW-0812">Transmembrane</keyword>
<feature type="transmembrane region" description="Helical" evidence="6">
    <location>
        <begin position="681"/>
        <end position="704"/>
    </location>
</feature>
<feature type="transmembrane region" description="Helical" evidence="6">
    <location>
        <begin position="316"/>
        <end position="333"/>
    </location>
</feature>
<protein>
    <recommendedName>
        <fullName evidence="6">Serpentine receptor class gamma</fullName>
    </recommendedName>
</protein>
<feature type="transmembrane region" description="Helical" evidence="6">
    <location>
        <begin position="725"/>
        <end position="746"/>
    </location>
</feature>
<dbReference type="GO" id="GO:0004888">
    <property type="term" value="F:transmembrane signaling receptor activity"/>
    <property type="evidence" value="ECO:0007669"/>
    <property type="project" value="InterPro"/>
</dbReference>
<comment type="caution">
    <text evidence="6">Lacks conserved residue(s) required for the propagation of feature annotation.</text>
</comment>
<feature type="transmembrane region" description="Helical" evidence="6">
    <location>
        <begin position="851"/>
        <end position="869"/>
    </location>
</feature>
<feature type="transmembrane region" description="Helical" evidence="6">
    <location>
        <begin position="140"/>
        <end position="164"/>
    </location>
</feature>
<feature type="transmembrane region" description="Helical" evidence="6">
    <location>
        <begin position="339"/>
        <end position="358"/>
    </location>
</feature>
<feature type="transmembrane region" description="Helical" evidence="6">
    <location>
        <begin position="228"/>
        <end position="248"/>
    </location>
</feature>
<feature type="transmembrane region" description="Helical" evidence="6">
    <location>
        <begin position="56"/>
        <end position="75"/>
    </location>
</feature>
<evidence type="ECO:0000256" key="1">
    <source>
        <dbReference type="ARBA" id="ARBA00004141"/>
    </source>
</evidence>